<dbReference type="InterPro" id="IPR016140">
    <property type="entry name" value="Bifunc_inhib/LTP/seed_store"/>
</dbReference>
<feature type="domain" description="Bifunctional inhibitor/plant lipid transfer protein/seed storage helical" evidence="3">
    <location>
        <begin position="33"/>
        <end position="110"/>
    </location>
</feature>
<reference evidence="4" key="1">
    <citation type="submission" date="2023-05" db="EMBL/GenBank/DDBJ databases">
        <title>Genome and transcriptome analyses reveal genes involved in the formation of fine ridges on petal epidermal cells in Hibiscus trionum.</title>
        <authorList>
            <person name="Koshimizu S."/>
            <person name="Masuda S."/>
            <person name="Ishii T."/>
            <person name="Shirasu K."/>
            <person name="Hoshino A."/>
            <person name="Arita M."/>
        </authorList>
    </citation>
    <scope>NUCLEOTIDE SEQUENCE</scope>
    <source>
        <strain evidence="4">Hamamatsu line</strain>
    </source>
</reference>
<dbReference type="InterPro" id="IPR036312">
    <property type="entry name" value="Bifun_inhib/LTP/seed_sf"/>
</dbReference>
<dbReference type="InterPro" id="IPR027923">
    <property type="entry name" value="Hydrophob_seed_dom"/>
</dbReference>
<comment type="caution">
    <text evidence="4">The sequence shown here is derived from an EMBL/GenBank/DDBJ whole genome shotgun (WGS) entry which is preliminary data.</text>
</comment>
<comment type="similarity">
    <text evidence="1">Belongs to the plant LTP family. PEARLI1 subfamily.</text>
</comment>
<feature type="signal peptide" evidence="2">
    <location>
        <begin position="1"/>
        <end position="25"/>
    </location>
</feature>
<organism evidence="4 5">
    <name type="scientific">Hibiscus trionum</name>
    <name type="common">Flower of an hour</name>
    <dbReference type="NCBI Taxonomy" id="183268"/>
    <lineage>
        <taxon>Eukaryota</taxon>
        <taxon>Viridiplantae</taxon>
        <taxon>Streptophyta</taxon>
        <taxon>Embryophyta</taxon>
        <taxon>Tracheophyta</taxon>
        <taxon>Spermatophyta</taxon>
        <taxon>Magnoliopsida</taxon>
        <taxon>eudicotyledons</taxon>
        <taxon>Gunneridae</taxon>
        <taxon>Pentapetalae</taxon>
        <taxon>rosids</taxon>
        <taxon>malvids</taxon>
        <taxon>Malvales</taxon>
        <taxon>Malvaceae</taxon>
        <taxon>Malvoideae</taxon>
        <taxon>Hibiscus</taxon>
    </lineage>
</organism>
<evidence type="ECO:0000259" key="3">
    <source>
        <dbReference type="SMART" id="SM00499"/>
    </source>
</evidence>
<dbReference type="SUPFAM" id="SSF47699">
    <property type="entry name" value="Bifunctional inhibitor/lipid-transfer protein/seed storage 2S albumin"/>
    <property type="match status" value="1"/>
</dbReference>
<keyword evidence="2" id="KW-0732">Signal</keyword>
<proteinExistence type="inferred from homology"/>
<dbReference type="EMBL" id="BSYR01000035">
    <property type="protein sequence ID" value="GMJ00387.1"/>
    <property type="molecule type" value="Genomic_DNA"/>
</dbReference>
<evidence type="ECO:0000313" key="5">
    <source>
        <dbReference type="Proteomes" id="UP001165190"/>
    </source>
</evidence>
<evidence type="ECO:0000256" key="1">
    <source>
        <dbReference type="ARBA" id="ARBA00008965"/>
    </source>
</evidence>
<dbReference type="OrthoDB" id="986167at2759"/>
<dbReference type="SMART" id="SM00499">
    <property type="entry name" value="AAI"/>
    <property type="match status" value="1"/>
</dbReference>
<keyword evidence="5" id="KW-1185">Reference proteome</keyword>
<evidence type="ECO:0000256" key="2">
    <source>
        <dbReference type="SAM" id="SignalP"/>
    </source>
</evidence>
<gene>
    <name evidence="4" type="ORF">HRI_003707900</name>
</gene>
<evidence type="ECO:0000313" key="4">
    <source>
        <dbReference type="EMBL" id="GMJ00387.1"/>
    </source>
</evidence>
<feature type="chain" id="PRO_5040967510" evidence="2">
    <location>
        <begin position="26"/>
        <end position="111"/>
    </location>
</feature>
<name>A0A9W7MH74_HIBTR</name>
<protein>
    <submittedName>
        <fullName evidence="4">Auxin-Induced in Root cultures 1</fullName>
    </submittedName>
</protein>
<dbReference type="AlphaFoldDB" id="A0A9W7MH74"/>
<accession>A0A9W7MH74</accession>
<dbReference type="Gene3D" id="1.10.110.10">
    <property type="entry name" value="Plant lipid-transfer and hydrophobic proteins"/>
    <property type="match status" value="1"/>
</dbReference>
<dbReference type="Proteomes" id="UP001165190">
    <property type="component" value="Unassembled WGS sequence"/>
</dbReference>
<dbReference type="PANTHER" id="PTHR31731">
    <property type="match status" value="1"/>
</dbReference>
<sequence>MASKASAAIAIILSLNLLFFSMANADIVTLNECPNHDVNVCVGVLGLGGSLTGNGPCCSLLSNLVALDAEVCLCAIVNANILGIVVVDAPVQLNLLLNQCAIYPTKIYNCY</sequence>
<dbReference type="InterPro" id="IPR051636">
    <property type="entry name" value="Plant_LTP/defense-related"/>
</dbReference>
<dbReference type="Pfam" id="PF14547">
    <property type="entry name" value="Hydrophob_seed"/>
    <property type="match status" value="1"/>
</dbReference>